<accession>A0A8C5NEP7</accession>
<protein>
    <submittedName>
        <fullName evidence="2">Uncharacterized protein</fullName>
    </submittedName>
</protein>
<evidence type="ECO:0000313" key="3">
    <source>
        <dbReference type="Proteomes" id="UP000694680"/>
    </source>
</evidence>
<dbReference type="AlphaFoldDB" id="A0A8C5NEP7"/>
<reference evidence="2" key="2">
    <citation type="submission" date="2025-08" db="UniProtKB">
        <authorList>
            <consortium name="Ensembl"/>
        </authorList>
    </citation>
    <scope>IDENTIFICATION</scope>
</reference>
<reference evidence="2" key="3">
    <citation type="submission" date="2025-09" db="UniProtKB">
        <authorList>
            <consortium name="Ensembl"/>
        </authorList>
    </citation>
    <scope>IDENTIFICATION</scope>
</reference>
<feature type="region of interest" description="Disordered" evidence="1">
    <location>
        <begin position="54"/>
        <end position="77"/>
    </location>
</feature>
<evidence type="ECO:0000256" key="1">
    <source>
        <dbReference type="SAM" id="MobiDB-lite"/>
    </source>
</evidence>
<evidence type="ECO:0000313" key="2">
    <source>
        <dbReference type="Ensembl" id="ENSGWIP00000049861.1"/>
    </source>
</evidence>
<keyword evidence="3" id="KW-1185">Reference proteome</keyword>
<dbReference type="Proteomes" id="UP000694680">
    <property type="component" value="Chromosome 1"/>
</dbReference>
<name>A0A8C5NEP7_GOUWI</name>
<organism evidence="2 3">
    <name type="scientific">Gouania willdenowi</name>
    <name type="common">Blunt-snouted clingfish</name>
    <name type="synonym">Lepadogaster willdenowi</name>
    <dbReference type="NCBI Taxonomy" id="441366"/>
    <lineage>
        <taxon>Eukaryota</taxon>
        <taxon>Metazoa</taxon>
        <taxon>Chordata</taxon>
        <taxon>Craniata</taxon>
        <taxon>Vertebrata</taxon>
        <taxon>Euteleostomi</taxon>
        <taxon>Actinopterygii</taxon>
        <taxon>Neopterygii</taxon>
        <taxon>Teleostei</taxon>
        <taxon>Neoteleostei</taxon>
        <taxon>Acanthomorphata</taxon>
        <taxon>Ovalentaria</taxon>
        <taxon>Blenniimorphae</taxon>
        <taxon>Blenniiformes</taxon>
        <taxon>Gobiesocoidei</taxon>
        <taxon>Gobiesocidae</taxon>
        <taxon>Gobiesocinae</taxon>
        <taxon>Gouania</taxon>
    </lineage>
</organism>
<feature type="compositionally biased region" description="Low complexity" evidence="1">
    <location>
        <begin position="54"/>
        <end position="69"/>
    </location>
</feature>
<dbReference type="Ensembl" id="ENSGWIT00000053877.1">
    <property type="protein sequence ID" value="ENSGWIP00000049861.1"/>
    <property type="gene ID" value="ENSGWIG00000024296.1"/>
</dbReference>
<reference evidence="2" key="1">
    <citation type="submission" date="2020-06" db="EMBL/GenBank/DDBJ databases">
        <authorList>
            <consortium name="Wellcome Sanger Institute Data Sharing"/>
        </authorList>
    </citation>
    <scope>NUCLEOTIDE SEQUENCE [LARGE SCALE GENOMIC DNA]</scope>
</reference>
<proteinExistence type="predicted"/>
<sequence>MTLPRASRPALMWADSFSLVPLFPVRATRSDPARSTNRSLEEKSLLLLLLSNSSTDDTSTSLAPTTTGHTHTHTHTH</sequence>